<dbReference type="PRINTS" id="PR01100">
    <property type="entry name" value="SHIKIMTKNASE"/>
</dbReference>
<dbReference type="PANTHER" id="PTHR21089">
    <property type="entry name" value="SHIKIMATE DEHYDROGENASE"/>
    <property type="match status" value="1"/>
</dbReference>
<evidence type="ECO:0000256" key="2">
    <source>
        <dbReference type="ARBA" id="ARBA00023141"/>
    </source>
</evidence>
<dbReference type="SUPFAM" id="SSF51735">
    <property type="entry name" value="NAD(P)-binding Rossmann-fold domains"/>
    <property type="match status" value="1"/>
</dbReference>
<feature type="binding site" evidence="3">
    <location>
        <position position="310"/>
    </location>
    <ligand>
        <name>substrate</name>
    </ligand>
</feature>
<dbReference type="CDD" id="cd00464">
    <property type="entry name" value="SK"/>
    <property type="match status" value="1"/>
</dbReference>
<name>A0A7X2TF96_9FIRM</name>
<dbReference type="InterPro" id="IPR013708">
    <property type="entry name" value="Shikimate_DH-bd_N"/>
</dbReference>
<evidence type="ECO:0000313" key="6">
    <source>
        <dbReference type="Proteomes" id="UP000461880"/>
    </source>
</evidence>
<keyword evidence="2 3" id="KW-0057">Aromatic amino acid biosynthesis</keyword>
<feature type="binding site" evidence="3">
    <location>
        <position position="332"/>
    </location>
    <ligand>
        <name>substrate</name>
    </ligand>
</feature>
<dbReference type="EC" id="2.7.1.71" evidence="3"/>
<dbReference type="HAMAP" id="MF_00109">
    <property type="entry name" value="Shikimate_kinase"/>
    <property type="match status" value="1"/>
</dbReference>
<dbReference type="SUPFAM" id="SSF52540">
    <property type="entry name" value="P-loop containing nucleoside triphosphate hydrolases"/>
    <property type="match status" value="1"/>
</dbReference>
<dbReference type="GO" id="GO:0000287">
    <property type="term" value="F:magnesium ion binding"/>
    <property type="evidence" value="ECO:0007669"/>
    <property type="project" value="UniProtKB-UniRule"/>
</dbReference>
<dbReference type="GO" id="GO:0019632">
    <property type="term" value="P:shikimate metabolic process"/>
    <property type="evidence" value="ECO:0007669"/>
    <property type="project" value="TreeGrafter"/>
</dbReference>
<dbReference type="GO" id="GO:0008652">
    <property type="term" value="P:amino acid biosynthetic process"/>
    <property type="evidence" value="ECO:0007669"/>
    <property type="project" value="UniProtKB-KW"/>
</dbReference>
<comment type="subcellular location">
    <subcellularLocation>
        <location evidence="3">Cytoplasm</location>
    </subcellularLocation>
</comment>
<dbReference type="GO" id="GO:0009073">
    <property type="term" value="P:aromatic amino acid family biosynthetic process"/>
    <property type="evidence" value="ECO:0007669"/>
    <property type="project" value="UniProtKB-KW"/>
</dbReference>
<comment type="subunit">
    <text evidence="3">Monomer.</text>
</comment>
<dbReference type="InterPro" id="IPR036291">
    <property type="entry name" value="NAD(P)-bd_dom_sf"/>
</dbReference>
<dbReference type="RefSeq" id="WP_105304425.1">
    <property type="nucleotide sequence ID" value="NZ_VUMN01000005.1"/>
</dbReference>
<dbReference type="PANTHER" id="PTHR21089:SF1">
    <property type="entry name" value="BIFUNCTIONAL 3-DEHYDROQUINATE DEHYDRATASE_SHIKIMATE DEHYDROGENASE, CHLOROPLASTIC"/>
    <property type="match status" value="1"/>
</dbReference>
<dbReference type="UniPathway" id="UPA00053">
    <property type="reaction ID" value="UER00088"/>
</dbReference>
<dbReference type="GO" id="GO:0004765">
    <property type="term" value="F:shikimate kinase activity"/>
    <property type="evidence" value="ECO:0007669"/>
    <property type="project" value="UniProtKB-UniRule"/>
</dbReference>
<proteinExistence type="inferred from homology"/>
<dbReference type="GO" id="GO:0004764">
    <property type="term" value="F:shikimate 3-dehydrogenase (NADP+) activity"/>
    <property type="evidence" value="ECO:0007669"/>
    <property type="project" value="InterPro"/>
</dbReference>
<dbReference type="InterPro" id="IPR027417">
    <property type="entry name" value="P-loop_NTPase"/>
</dbReference>
<dbReference type="InterPro" id="IPR000623">
    <property type="entry name" value="Shikimate_kinase/TSH1"/>
</dbReference>
<dbReference type="CDD" id="cd01065">
    <property type="entry name" value="NAD_bind_Shikimate_DH"/>
    <property type="match status" value="1"/>
</dbReference>
<keyword evidence="6" id="KW-1185">Reference proteome</keyword>
<dbReference type="GO" id="GO:0005737">
    <property type="term" value="C:cytoplasm"/>
    <property type="evidence" value="ECO:0007669"/>
    <property type="project" value="UniProtKB-SubCell"/>
</dbReference>
<dbReference type="Pfam" id="PF08501">
    <property type="entry name" value="Shikimate_dh_N"/>
    <property type="match status" value="1"/>
</dbReference>
<comment type="pathway">
    <text evidence="1">Metabolic intermediate biosynthesis; chorismate biosynthesis; chorismate from D-erythrose 4-phosphate and phosphoenolpyruvate: step 4/7.</text>
</comment>
<dbReference type="AlphaFoldDB" id="A0A7X2TF96"/>
<feature type="binding site" evidence="3">
    <location>
        <position position="286"/>
    </location>
    <ligand>
        <name>substrate</name>
    </ligand>
</feature>
<evidence type="ECO:0000259" key="4">
    <source>
        <dbReference type="Pfam" id="PF08501"/>
    </source>
</evidence>
<evidence type="ECO:0000256" key="1">
    <source>
        <dbReference type="ARBA" id="ARBA00004871"/>
    </source>
</evidence>
<accession>A0A7X2TF96</accession>
<reference evidence="5 6" key="1">
    <citation type="submission" date="2019-08" db="EMBL/GenBank/DDBJ databases">
        <title>In-depth cultivation of the pig gut microbiome towards novel bacterial diversity and tailored functional studies.</title>
        <authorList>
            <person name="Wylensek D."/>
            <person name="Hitch T.C.A."/>
            <person name="Clavel T."/>
        </authorList>
    </citation>
    <scope>NUCLEOTIDE SEQUENCE [LARGE SCALE GENOMIC DNA]</scope>
    <source>
        <strain evidence="5 6">Oil+RF-744-GAM-WT-6</strain>
    </source>
</reference>
<keyword evidence="3" id="KW-0963">Cytoplasm</keyword>
<feature type="binding site" evidence="3">
    <location>
        <position position="366"/>
    </location>
    <ligand>
        <name>ATP</name>
        <dbReference type="ChEBI" id="CHEBI:30616"/>
    </ligand>
</feature>
<comment type="caution">
    <text evidence="5">The sequence shown here is derived from an EMBL/GenBank/DDBJ whole genome shotgun (WGS) entry which is preliminary data.</text>
</comment>
<gene>
    <name evidence="3" type="primary">aroK</name>
    <name evidence="5" type="ORF">FYJ51_03420</name>
</gene>
<comment type="function">
    <text evidence="3">Catalyzes the specific phosphorylation of the 3-hydroxyl group of shikimic acid using ATP as a cosubstrate.</text>
</comment>
<dbReference type="Pfam" id="PF01202">
    <property type="entry name" value="SKI"/>
    <property type="match status" value="1"/>
</dbReference>
<feature type="binding site" evidence="3">
    <location>
        <begin position="264"/>
        <end position="269"/>
    </location>
    <ligand>
        <name>ATP</name>
        <dbReference type="ChEBI" id="CHEBI:30616"/>
    </ligand>
</feature>
<keyword evidence="3" id="KW-0808">Transferase</keyword>
<feature type="domain" description="Shikimate dehydrogenase substrate binding N-terminal" evidence="4">
    <location>
        <begin position="6"/>
        <end position="81"/>
    </location>
</feature>
<sequence length="415" mass="46343">MMKLGLIGYPLGHSWSPEIHSFFLKQDCYSLIELKEEELGPFLEKKEFDGLNVTIPYKQKVIPYLDELDPLAQEAGAVNTIVNQNGRLIGHNTDVEGFRDMIMAHGIDVKNGKTAVIGDGGVSKAIRCALKQLGADFCVTSRKHSPGSITMQELLDHASEYACLINATPLGMKPHDELMPADPSVFDHLKYAVDVIANPLRTKFLFEAKLKGCVTCGGFEMLVRQAAAADRWFADKHIPEAEILACMKSLYDQRRSVVLIGMPTSGKTTIAELLAEETGKKRIEMDEVIEAEMGMKICTCFQERGETYFRDLESSLCYSLKEAMGSVISCGGGVIKRKENMQALAENGLILWLDRPVDLLYGSSDRPLSSDREHILSLYQERRPYYERYADVRIENSGSVGDTLKQIRKAMEETL</sequence>
<keyword evidence="3" id="KW-0547">Nucleotide-binding</keyword>
<dbReference type="GO" id="GO:0009423">
    <property type="term" value="P:chorismate biosynthetic process"/>
    <property type="evidence" value="ECO:0007669"/>
    <property type="project" value="UniProtKB-UniRule"/>
</dbReference>
<dbReference type="InterPro" id="IPR046346">
    <property type="entry name" value="Aminoacid_DH-like_N_sf"/>
</dbReference>
<dbReference type="Gene3D" id="3.40.50.720">
    <property type="entry name" value="NAD(P)-binding Rossmann-like Domain"/>
    <property type="match status" value="1"/>
</dbReference>
<keyword evidence="3" id="KW-0067">ATP-binding</keyword>
<feature type="binding site" evidence="3">
    <location>
        <position position="382"/>
    </location>
    <ligand>
        <name>substrate</name>
    </ligand>
</feature>
<keyword evidence="3" id="KW-0418">Kinase</keyword>
<organism evidence="5 6">
    <name type="scientific">Stecheria intestinalis</name>
    <dbReference type="NCBI Taxonomy" id="2606630"/>
    <lineage>
        <taxon>Bacteria</taxon>
        <taxon>Bacillati</taxon>
        <taxon>Bacillota</taxon>
        <taxon>Erysipelotrichia</taxon>
        <taxon>Erysipelotrichales</taxon>
        <taxon>Erysipelotrichaceae</taxon>
        <taxon>Stecheria</taxon>
    </lineage>
</organism>
<comment type="cofactor">
    <cofactor evidence="3">
        <name>Mg(2+)</name>
        <dbReference type="ChEBI" id="CHEBI:18420"/>
    </cofactor>
    <text evidence="3">Binds 1 Mg(2+) ion per subunit.</text>
</comment>
<keyword evidence="3" id="KW-0028">Amino-acid biosynthesis</keyword>
<evidence type="ECO:0000256" key="3">
    <source>
        <dbReference type="HAMAP-Rule" id="MF_00109"/>
    </source>
</evidence>
<dbReference type="InterPro" id="IPR031322">
    <property type="entry name" value="Shikimate/glucono_kinase"/>
</dbReference>
<dbReference type="Gene3D" id="3.40.50.300">
    <property type="entry name" value="P-loop containing nucleotide triphosphate hydrolases"/>
    <property type="match status" value="1"/>
</dbReference>
<comment type="pathway">
    <text evidence="3">Metabolic intermediate biosynthesis; chorismate biosynthesis; chorismate from D-erythrose 4-phosphate and phosphoenolpyruvate: step 5/7.</text>
</comment>
<dbReference type="EMBL" id="VUMN01000005">
    <property type="protein sequence ID" value="MSS57950.1"/>
    <property type="molecule type" value="Genomic_DNA"/>
</dbReference>
<dbReference type="InterPro" id="IPR022893">
    <property type="entry name" value="Shikimate_DH_fam"/>
</dbReference>
<comment type="caution">
    <text evidence="3">Lacks conserved residue(s) required for the propagation of feature annotation.</text>
</comment>
<keyword evidence="3" id="KW-0479">Metal-binding</keyword>
<comment type="catalytic activity">
    <reaction evidence="3">
        <text>shikimate + ATP = 3-phosphoshikimate + ADP + H(+)</text>
        <dbReference type="Rhea" id="RHEA:13121"/>
        <dbReference type="ChEBI" id="CHEBI:15378"/>
        <dbReference type="ChEBI" id="CHEBI:30616"/>
        <dbReference type="ChEBI" id="CHEBI:36208"/>
        <dbReference type="ChEBI" id="CHEBI:145989"/>
        <dbReference type="ChEBI" id="CHEBI:456216"/>
        <dbReference type="EC" id="2.7.1.71"/>
    </reaction>
</comment>
<comment type="similarity">
    <text evidence="3">Belongs to the shikimate kinase family.</text>
</comment>
<dbReference type="SUPFAM" id="SSF53223">
    <property type="entry name" value="Aminoacid dehydrogenase-like, N-terminal domain"/>
    <property type="match status" value="1"/>
</dbReference>
<dbReference type="Proteomes" id="UP000461880">
    <property type="component" value="Unassembled WGS sequence"/>
</dbReference>
<protein>
    <recommendedName>
        <fullName evidence="3">Shikimate kinase</fullName>
        <shortName evidence="3">SK</shortName>
        <ecNumber evidence="3">2.7.1.71</ecNumber>
    </recommendedName>
</protein>
<feature type="binding site" evidence="3">
    <location>
        <position position="268"/>
    </location>
    <ligand>
        <name>Mg(2+)</name>
        <dbReference type="ChEBI" id="CHEBI:18420"/>
    </ligand>
</feature>
<dbReference type="Gene3D" id="3.40.50.10860">
    <property type="entry name" value="Leucine Dehydrogenase, chain A, domain 1"/>
    <property type="match status" value="1"/>
</dbReference>
<dbReference type="GO" id="GO:0005524">
    <property type="term" value="F:ATP binding"/>
    <property type="evidence" value="ECO:0007669"/>
    <property type="project" value="UniProtKB-UniRule"/>
</dbReference>
<evidence type="ECO:0000313" key="5">
    <source>
        <dbReference type="EMBL" id="MSS57950.1"/>
    </source>
</evidence>
<keyword evidence="3" id="KW-0460">Magnesium</keyword>